<feature type="domain" description="FIST" evidence="1">
    <location>
        <begin position="38"/>
        <end position="247"/>
    </location>
</feature>
<evidence type="ECO:0000259" key="1">
    <source>
        <dbReference type="SMART" id="SM00897"/>
    </source>
</evidence>
<dbReference type="Proteomes" id="UP001500657">
    <property type="component" value="Unassembled WGS sequence"/>
</dbReference>
<dbReference type="Pfam" id="PF08495">
    <property type="entry name" value="FIST"/>
    <property type="match status" value="1"/>
</dbReference>
<proteinExistence type="predicted"/>
<reference evidence="3 4" key="1">
    <citation type="journal article" date="2019" name="Int. J. Syst. Evol. Microbiol.">
        <title>The Global Catalogue of Microorganisms (GCM) 10K type strain sequencing project: providing services to taxonomists for standard genome sequencing and annotation.</title>
        <authorList>
            <consortium name="The Broad Institute Genomics Platform"/>
            <consortium name="The Broad Institute Genome Sequencing Center for Infectious Disease"/>
            <person name="Wu L."/>
            <person name="Ma J."/>
        </authorList>
    </citation>
    <scope>NUCLEOTIDE SEQUENCE [LARGE SCALE GENOMIC DNA]</scope>
    <source>
        <strain evidence="3 4">JCM 16242</strain>
    </source>
</reference>
<dbReference type="InterPro" id="IPR013702">
    <property type="entry name" value="FIST_domain_N"/>
</dbReference>
<sequence>MDDGDKFMVALKSFVRAGSSTADTLAELDRAIDDSGMAPSLVYVFYDGVHDDEAIFDYVRTRFPQAAMLGGTSCNGVMSESGLGGGGSIGMLLIEDAEGDYGAAAVRLGTDPAACAEQAIHAALAAADCAGELPELIWIYQAPGQEEAVIEGLRRVVGDRCPIIGGSSADNDVRGAWRQLGPDGPMSDGLVVAVLFSSRGIGFAFQGGYEPSGHSGIVTRVGYDRSGESGVATRVRGRQILTIDNEPAAEVYNRWIGGDLAEKLDAGGSILANTTMYPLGIDAGKIEGVTYYLLIHPDKILDGRALSTFACIEEGTRLYSMRGKRERLIERAGRVAAAATANLAGGSKSLAGGLVVYCAGCMLAVGEQMPEVSDAVSASFEGLPFLGCFTVGEQGSMLEKNAHGNLMISAIAFAR</sequence>
<dbReference type="SMART" id="SM01204">
    <property type="entry name" value="FIST_C"/>
    <property type="match status" value="1"/>
</dbReference>
<evidence type="ECO:0000313" key="4">
    <source>
        <dbReference type="Proteomes" id="UP001500657"/>
    </source>
</evidence>
<dbReference type="InterPro" id="IPR019494">
    <property type="entry name" value="FIST_C"/>
</dbReference>
<dbReference type="PANTHER" id="PTHR40252">
    <property type="entry name" value="BLR0328 PROTEIN"/>
    <property type="match status" value="1"/>
</dbReference>
<keyword evidence="4" id="KW-1185">Reference proteome</keyword>
<evidence type="ECO:0000313" key="3">
    <source>
        <dbReference type="EMBL" id="GAA0243156.1"/>
    </source>
</evidence>
<accession>A0ABN0U9E5</accession>
<evidence type="ECO:0000259" key="2">
    <source>
        <dbReference type="SMART" id="SM01204"/>
    </source>
</evidence>
<comment type="caution">
    <text evidence="3">The sequence shown here is derived from an EMBL/GenBank/DDBJ whole genome shotgun (WGS) entry which is preliminary data.</text>
</comment>
<dbReference type="EMBL" id="BAAAFO010000001">
    <property type="protein sequence ID" value="GAA0243156.1"/>
    <property type="molecule type" value="Genomic_DNA"/>
</dbReference>
<dbReference type="SMART" id="SM00897">
    <property type="entry name" value="FIST"/>
    <property type="match status" value="1"/>
</dbReference>
<name>A0ABN0U9E5_9GAMM</name>
<dbReference type="Pfam" id="PF10442">
    <property type="entry name" value="FIST_C"/>
    <property type="match status" value="1"/>
</dbReference>
<organism evidence="3 4">
    <name type="scientific">Rhodanobacter caeni</name>
    <dbReference type="NCBI Taxonomy" id="657654"/>
    <lineage>
        <taxon>Bacteria</taxon>
        <taxon>Pseudomonadati</taxon>
        <taxon>Pseudomonadota</taxon>
        <taxon>Gammaproteobacteria</taxon>
        <taxon>Lysobacterales</taxon>
        <taxon>Rhodanobacteraceae</taxon>
        <taxon>Rhodanobacter</taxon>
    </lineage>
</organism>
<dbReference type="PANTHER" id="PTHR40252:SF2">
    <property type="entry name" value="BLR0328 PROTEIN"/>
    <property type="match status" value="1"/>
</dbReference>
<feature type="domain" description="FIST C-domain" evidence="2">
    <location>
        <begin position="248"/>
        <end position="397"/>
    </location>
</feature>
<protein>
    <submittedName>
        <fullName evidence="3">FIST N-terminal domain-containing protein</fullName>
    </submittedName>
</protein>
<gene>
    <name evidence="3" type="ORF">GCM10009126_06070</name>
</gene>